<sequence length="86" mass="9804">MHTLETVPSISKATEAQECREQRNQLRGDTESKFSLVNAHVNIVVNTDTEQAMESLEEIYELIDRASTIRLRSSLSEPPLLLTRDF</sequence>
<evidence type="ECO:0000313" key="3">
    <source>
        <dbReference type="Proteomes" id="UP000270094"/>
    </source>
</evidence>
<feature type="region of interest" description="Disordered" evidence="1">
    <location>
        <begin position="1"/>
        <end position="27"/>
    </location>
</feature>
<evidence type="ECO:0000256" key="1">
    <source>
        <dbReference type="SAM" id="MobiDB-lite"/>
    </source>
</evidence>
<proteinExistence type="predicted"/>
<accession>A0A3P7IYW6</accession>
<evidence type="ECO:0000313" key="2">
    <source>
        <dbReference type="EMBL" id="VDM70874.1"/>
    </source>
</evidence>
<feature type="compositionally biased region" description="Basic and acidic residues" evidence="1">
    <location>
        <begin position="15"/>
        <end position="27"/>
    </location>
</feature>
<organism evidence="2 3">
    <name type="scientific">Strongylus vulgaris</name>
    <name type="common">Blood worm</name>
    <dbReference type="NCBI Taxonomy" id="40348"/>
    <lineage>
        <taxon>Eukaryota</taxon>
        <taxon>Metazoa</taxon>
        <taxon>Ecdysozoa</taxon>
        <taxon>Nematoda</taxon>
        <taxon>Chromadorea</taxon>
        <taxon>Rhabditida</taxon>
        <taxon>Rhabditina</taxon>
        <taxon>Rhabditomorpha</taxon>
        <taxon>Strongyloidea</taxon>
        <taxon>Strongylidae</taxon>
        <taxon>Strongylus</taxon>
    </lineage>
</organism>
<keyword evidence="3" id="KW-1185">Reference proteome</keyword>
<dbReference type="EMBL" id="UYYB01017942">
    <property type="protein sequence ID" value="VDM70874.1"/>
    <property type="molecule type" value="Genomic_DNA"/>
</dbReference>
<name>A0A3P7IYW6_STRVU</name>
<reference evidence="2 3" key="1">
    <citation type="submission" date="2018-11" db="EMBL/GenBank/DDBJ databases">
        <authorList>
            <consortium name="Pathogen Informatics"/>
        </authorList>
    </citation>
    <scope>NUCLEOTIDE SEQUENCE [LARGE SCALE GENOMIC DNA]</scope>
</reference>
<dbReference type="Proteomes" id="UP000270094">
    <property type="component" value="Unassembled WGS sequence"/>
</dbReference>
<feature type="compositionally biased region" description="Polar residues" evidence="1">
    <location>
        <begin position="1"/>
        <end position="14"/>
    </location>
</feature>
<dbReference type="OrthoDB" id="5873801at2759"/>
<dbReference type="AlphaFoldDB" id="A0A3P7IYW6"/>
<protein>
    <submittedName>
        <fullName evidence="2">Uncharacterized protein</fullName>
    </submittedName>
</protein>
<gene>
    <name evidence="2" type="ORF">SVUK_LOCUS5872</name>
</gene>